<dbReference type="Proteomes" id="UP000095751">
    <property type="component" value="Unassembled WGS sequence"/>
</dbReference>
<keyword evidence="4" id="KW-0645">Protease</keyword>
<keyword evidence="5" id="KW-0833">Ubl conjugation pathway</keyword>
<dbReference type="InterPro" id="IPR001394">
    <property type="entry name" value="Peptidase_C19_UCH"/>
</dbReference>
<dbReference type="InterPro" id="IPR028889">
    <property type="entry name" value="USP"/>
</dbReference>
<comment type="catalytic activity">
    <reaction evidence="1">
        <text>Thiol-dependent hydrolysis of ester, thioester, amide, peptide and isopeptide bonds formed by the C-terminal Gly of ubiquitin (a 76-residue protein attached to proteins as an intracellular targeting signal).</text>
        <dbReference type="EC" id="3.4.19.12"/>
    </reaction>
</comment>
<evidence type="ECO:0000256" key="1">
    <source>
        <dbReference type="ARBA" id="ARBA00000707"/>
    </source>
</evidence>
<dbReference type="EC" id="3.4.19.12" evidence="3"/>
<dbReference type="AlphaFoldDB" id="A0A1E7EQ36"/>
<dbReference type="KEGG" id="fcy:FRACYDRAFT_250270"/>
<dbReference type="GO" id="GO:0006508">
    <property type="term" value="P:proteolysis"/>
    <property type="evidence" value="ECO:0007669"/>
    <property type="project" value="UniProtKB-KW"/>
</dbReference>
<reference evidence="9 10" key="1">
    <citation type="submission" date="2016-09" db="EMBL/GenBank/DDBJ databases">
        <title>Extensive genetic diversity and differential bi-allelic expression allows diatom success in the polar Southern Ocean.</title>
        <authorList>
            <consortium name="DOE Joint Genome Institute"/>
            <person name="Mock T."/>
            <person name="Otillar R.P."/>
            <person name="Strauss J."/>
            <person name="Dupont C."/>
            <person name="Frickenhaus S."/>
            <person name="Maumus F."/>
            <person name="Mcmullan M."/>
            <person name="Sanges R."/>
            <person name="Schmutz J."/>
            <person name="Toseland A."/>
            <person name="Valas R."/>
            <person name="Veluchamy A."/>
            <person name="Ward B.J."/>
            <person name="Allen A."/>
            <person name="Barry K."/>
            <person name="Falciatore A."/>
            <person name="Ferrante M."/>
            <person name="Fortunato A.E."/>
            <person name="Gloeckner G."/>
            <person name="Gruber A."/>
            <person name="Hipkin R."/>
            <person name="Janech M."/>
            <person name="Kroth P."/>
            <person name="Leese F."/>
            <person name="Lindquist E."/>
            <person name="Lyon B.R."/>
            <person name="Martin J."/>
            <person name="Mayer C."/>
            <person name="Parker M."/>
            <person name="Quesneville H."/>
            <person name="Raymond J."/>
            <person name="Uhlig C."/>
            <person name="Valentin K.U."/>
            <person name="Worden A.Z."/>
            <person name="Armbrust E.V."/>
            <person name="Bowler C."/>
            <person name="Green B."/>
            <person name="Moulton V."/>
            <person name="Van Oosterhout C."/>
            <person name="Grigoriev I."/>
        </authorList>
    </citation>
    <scope>NUCLEOTIDE SEQUENCE [LARGE SCALE GENOMIC DNA]</scope>
    <source>
        <strain evidence="9 10">CCMP1102</strain>
    </source>
</reference>
<dbReference type="PANTHER" id="PTHR24006">
    <property type="entry name" value="UBIQUITIN CARBOXYL-TERMINAL HYDROLASE"/>
    <property type="match status" value="1"/>
</dbReference>
<dbReference type="GO" id="GO:0016579">
    <property type="term" value="P:protein deubiquitination"/>
    <property type="evidence" value="ECO:0007669"/>
    <property type="project" value="InterPro"/>
</dbReference>
<evidence type="ECO:0000256" key="6">
    <source>
        <dbReference type="ARBA" id="ARBA00022801"/>
    </source>
</evidence>
<evidence type="ECO:0000259" key="8">
    <source>
        <dbReference type="PROSITE" id="PS50235"/>
    </source>
</evidence>
<evidence type="ECO:0000313" key="9">
    <source>
        <dbReference type="EMBL" id="OEU08048.1"/>
    </source>
</evidence>
<evidence type="ECO:0000256" key="2">
    <source>
        <dbReference type="ARBA" id="ARBA00009085"/>
    </source>
</evidence>
<sequence>MIGERLRLVHLTCSDSLATCNEVVAAKTGYEDNSKVFTSMAENDEVKTEKKYSNTVNGIVTCKPLERNRNKPMVGDPAEVFQSEGLIDNQHLNETENSVTTKDEMDTVRNSQEINISAIRNHANKIFEASNRSNVSMEEYIRDIEEWNKALIFVNPINVEHEICDGHMMVASPPGIQNLGATCYLNTQLQCLAQNPVFINGIFSWRAVNSSHNMNGAMTTLQTLLAQLLVGADRKYTSLDFSNALGLQHNEQQDPNEFARLLFDRMEESFQQCSNDVDEHDLSRLLQRIF</sequence>
<feature type="domain" description="USP" evidence="8">
    <location>
        <begin position="174"/>
        <end position="290"/>
    </location>
</feature>
<evidence type="ECO:0000256" key="3">
    <source>
        <dbReference type="ARBA" id="ARBA00012759"/>
    </source>
</evidence>
<keyword evidence="10" id="KW-1185">Reference proteome</keyword>
<gene>
    <name evidence="9" type="ORF">FRACYDRAFT_250270</name>
</gene>
<name>A0A1E7EQ36_9STRA</name>
<evidence type="ECO:0000313" key="10">
    <source>
        <dbReference type="Proteomes" id="UP000095751"/>
    </source>
</evidence>
<dbReference type="InterPro" id="IPR038765">
    <property type="entry name" value="Papain-like_cys_pep_sf"/>
</dbReference>
<comment type="similarity">
    <text evidence="2">Belongs to the peptidase C19 family.</text>
</comment>
<evidence type="ECO:0000256" key="5">
    <source>
        <dbReference type="ARBA" id="ARBA00022786"/>
    </source>
</evidence>
<dbReference type="PANTHER" id="PTHR24006:SF722">
    <property type="entry name" value="UBIQUITIN CARBOXYL-TERMINAL HYDROLASE 48"/>
    <property type="match status" value="1"/>
</dbReference>
<dbReference type="GO" id="GO:0005634">
    <property type="term" value="C:nucleus"/>
    <property type="evidence" value="ECO:0007669"/>
    <property type="project" value="UniProtKB-SubCell"/>
</dbReference>
<dbReference type="GO" id="GO:0005829">
    <property type="term" value="C:cytosol"/>
    <property type="evidence" value="ECO:0007669"/>
    <property type="project" value="TreeGrafter"/>
</dbReference>
<dbReference type="SUPFAM" id="SSF54001">
    <property type="entry name" value="Cysteine proteinases"/>
    <property type="match status" value="1"/>
</dbReference>
<dbReference type="EMBL" id="KV784382">
    <property type="protein sequence ID" value="OEU08048.1"/>
    <property type="molecule type" value="Genomic_DNA"/>
</dbReference>
<evidence type="ECO:0000256" key="4">
    <source>
        <dbReference type="ARBA" id="ARBA00022670"/>
    </source>
</evidence>
<proteinExistence type="inferred from homology"/>
<dbReference type="PROSITE" id="PS50235">
    <property type="entry name" value="USP_3"/>
    <property type="match status" value="1"/>
</dbReference>
<dbReference type="Pfam" id="PF00443">
    <property type="entry name" value="UCH"/>
    <property type="match status" value="1"/>
</dbReference>
<evidence type="ECO:0000256" key="7">
    <source>
        <dbReference type="ARBA" id="ARBA00022807"/>
    </source>
</evidence>
<accession>A0A1E7EQ36</accession>
<protein>
    <recommendedName>
        <fullName evidence="3">ubiquitinyl hydrolase 1</fullName>
        <ecNumber evidence="3">3.4.19.12</ecNumber>
    </recommendedName>
</protein>
<dbReference type="InterPro" id="IPR050164">
    <property type="entry name" value="Peptidase_C19"/>
</dbReference>
<dbReference type="GO" id="GO:0004843">
    <property type="term" value="F:cysteine-type deubiquitinase activity"/>
    <property type="evidence" value="ECO:0007669"/>
    <property type="project" value="UniProtKB-EC"/>
</dbReference>
<organism evidence="9 10">
    <name type="scientific">Fragilariopsis cylindrus CCMP1102</name>
    <dbReference type="NCBI Taxonomy" id="635003"/>
    <lineage>
        <taxon>Eukaryota</taxon>
        <taxon>Sar</taxon>
        <taxon>Stramenopiles</taxon>
        <taxon>Ochrophyta</taxon>
        <taxon>Bacillariophyta</taxon>
        <taxon>Bacillariophyceae</taxon>
        <taxon>Bacillariophycidae</taxon>
        <taxon>Bacillariales</taxon>
        <taxon>Bacillariaceae</taxon>
        <taxon>Fragilariopsis</taxon>
    </lineage>
</organism>
<dbReference type="Gene3D" id="3.90.70.10">
    <property type="entry name" value="Cysteine proteinases"/>
    <property type="match status" value="1"/>
</dbReference>
<dbReference type="InParanoid" id="A0A1E7EQ36"/>
<dbReference type="OrthoDB" id="40688at2759"/>
<keyword evidence="7" id="KW-0788">Thiol protease</keyword>
<keyword evidence="6" id="KW-0378">Hydrolase</keyword>